<proteinExistence type="predicted"/>
<reference evidence="1 2" key="1">
    <citation type="submission" date="2017-11" db="EMBL/GenBank/DDBJ databases">
        <title>The genome of Rhizophagus clarus HR1 reveals common genetic basis of auxotrophy among arbuscular mycorrhizal fungi.</title>
        <authorList>
            <person name="Kobayashi Y."/>
        </authorList>
    </citation>
    <scope>NUCLEOTIDE SEQUENCE [LARGE SCALE GENOMIC DNA]</scope>
    <source>
        <strain evidence="1 2">HR1</strain>
    </source>
</reference>
<comment type="caution">
    <text evidence="1">The sequence shown here is derived from an EMBL/GenBank/DDBJ whole genome shotgun (WGS) entry which is preliminary data.</text>
</comment>
<dbReference type="AlphaFoldDB" id="A0A2Z6RKY5"/>
<accession>A0A2Z6RKY5</accession>
<protein>
    <submittedName>
        <fullName evidence="1">Uncharacterized protein</fullName>
    </submittedName>
</protein>
<sequence length="69" mass="7795">MCVSFNCGLCYIDNVYSSYNHDCFVTFLIDTIVDAKPGTAENVWTTNISRLTRDSSVPPSVRKRTMIVK</sequence>
<dbReference type="EMBL" id="BEXD01003893">
    <property type="protein sequence ID" value="GBC03578.1"/>
    <property type="molecule type" value="Genomic_DNA"/>
</dbReference>
<keyword evidence="2" id="KW-1185">Reference proteome</keyword>
<evidence type="ECO:0000313" key="2">
    <source>
        <dbReference type="Proteomes" id="UP000247702"/>
    </source>
</evidence>
<organism evidence="1 2">
    <name type="scientific">Rhizophagus clarus</name>
    <dbReference type="NCBI Taxonomy" id="94130"/>
    <lineage>
        <taxon>Eukaryota</taxon>
        <taxon>Fungi</taxon>
        <taxon>Fungi incertae sedis</taxon>
        <taxon>Mucoromycota</taxon>
        <taxon>Glomeromycotina</taxon>
        <taxon>Glomeromycetes</taxon>
        <taxon>Glomerales</taxon>
        <taxon>Glomeraceae</taxon>
        <taxon>Rhizophagus</taxon>
    </lineage>
</organism>
<name>A0A2Z6RKY5_9GLOM</name>
<evidence type="ECO:0000313" key="1">
    <source>
        <dbReference type="EMBL" id="GBC03578.1"/>
    </source>
</evidence>
<dbReference type="Proteomes" id="UP000247702">
    <property type="component" value="Unassembled WGS sequence"/>
</dbReference>
<gene>
    <name evidence="1" type="ORF">RclHR1_00520030</name>
</gene>